<sequence length="403" mass="43503">METSISEFGREVFDAGVTVFSVGDAGESAYVIESGCVEVLVGHQPNQQRVAVLAQGAMFGEVALLDRQARTATVRALIPTTLIRIDRTHVEELLGRADPVIQYLLRLLLERFRNKTQGDAAASAAQIPALAEPSPPTDLHAAAVRTLSLAHDLSDAIDRGQLDLYYQPIVRLVDGSLAGFEALVRWRHPQLGVVRPDEFIPLAEKTGLVHRIGQWVLKRATTDWPLLRQRCAATSQGAPFISVNLSAPELCNPGIVESIRDCIASSHIAASELRIELTETVIISSVELVSSAIAQLRTMGVGIALDDFGTGYAGLDYLQTLPFTAIKIDRAFVAQMHDSERSFQIIKSALELSRLLGIATVAEGIEDAKTGAMLASMGCNYGQGYHYARPLPLQDLLGAGTPT</sequence>
<dbReference type="CDD" id="cd00038">
    <property type="entry name" value="CAP_ED"/>
    <property type="match status" value="1"/>
</dbReference>
<dbReference type="SUPFAM" id="SSF51206">
    <property type="entry name" value="cAMP-binding domain-like"/>
    <property type="match status" value="1"/>
</dbReference>
<dbReference type="SMART" id="SM00052">
    <property type="entry name" value="EAL"/>
    <property type="match status" value="1"/>
</dbReference>
<organism evidence="3 4">
    <name type="scientific">Rhodoferax saidenbachensis</name>
    <dbReference type="NCBI Taxonomy" id="1484693"/>
    <lineage>
        <taxon>Bacteria</taxon>
        <taxon>Pseudomonadati</taxon>
        <taxon>Pseudomonadota</taxon>
        <taxon>Betaproteobacteria</taxon>
        <taxon>Burkholderiales</taxon>
        <taxon>Comamonadaceae</taxon>
        <taxon>Rhodoferax</taxon>
    </lineage>
</organism>
<evidence type="ECO:0000259" key="1">
    <source>
        <dbReference type="PROSITE" id="PS50042"/>
    </source>
</evidence>
<dbReference type="PROSITE" id="PS50883">
    <property type="entry name" value="EAL"/>
    <property type="match status" value="1"/>
</dbReference>
<dbReference type="SUPFAM" id="SSF141868">
    <property type="entry name" value="EAL domain-like"/>
    <property type="match status" value="1"/>
</dbReference>
<feature type="domain" description="EAL" evidence="2">
    <location>
        <begin position="146"/>
        <end position="403"/>
    </location>
</feature>
<feature type="domain" description="Cyclic nucleotide-binding" evidence="1">
    <location>
        <begin position="1"/>
        <end position="111"/>
    </location>
</feature>
<dbReference type="SMART" id="SM00100">
    <property type="entry name" value="cNMP"/>
    <property type="match status" value="1"/>
</dbReference>
<gene>
    <name evidence="3" type="ORF">J2X15_000041</name>
</gene>
<protein>
    <submittedName>
        <fullName evidence="3">EAL domain-containing protein (Putative c-di-GMP-specific phosphodiesterase class I)</fullName>
    </submittedName>
</protein>
<evidence type="ECO:0000313" key="3">
    <source>
        <dbReference type="EMBL" id="MDR7304775.1"/>
    </source>
</evidence>
<dbReference type="InterPro" id="IPR014710">
    <property type="entry name" value="RmlC-like_jellyroll"/>
</dbReference>
<dbReference type="Pfam" id="PF00027">
    <property type="entry name" value="cNMP_binding"/>
    <property type="match status" value="1"/>
</dbReference>
<dbReference type="Proteomes" id="UP001268089">
    <property type="component" value="Unassembled WGS sequence"/>
</dbReference>
<proteinExistence type="predicted"/>
<dbReference type="InterPro" id="IPR050706">
    <property type="entry name" value="Cyclic-di-GMP_PDE-like"/>
</dbReference>
<reference evidence="3 4" key="1">
    <citation type="submission" date="2023-07" db="EMBL/GenBank/DDBJ databases">
        <title>Sorghum-associated microbial communities from plants grown in Nebraska, USA.</title>
        <authorList>
            <person name="Schachtman D."/>
        </authorList>
    </citation>
    <scope>NUCLEOTIDE SEQUENCE [LARGE SCALE GENOMIC DNA]</scope>
    <source>
        <strain evidence="3 4">BE308</strain>
    </source>
</reference>
<name>A0ABU1ZGW4_9BURK</name>
<comment type="caution">
    <text evidence="3">The sequence shown here is derived from an EMBL/GenBank/DDBJ whole genome shotgun (WGS) entry which is preliminary data.</text>
</comment>
<dbReference type="Gene3D" id="3.20.20.450">
    <property type="entry name" value="EAL domain"/>
    <property type="match status" value="1"/>
</dbReference>
<dbReference type="PROSITE" id="PS00889">
    <property type="entry name" value="CNMP_BINDING_2"/>
    <property type="match status" value="1"/>
</dbReference>
<dbReference type="CDD" id="cd01948">
    <property type="entry name" value="EAL"/>
    <property type="match status" value="1"/>
</dbReference>
<dbReference type="InterPro" id="IPR001633">
    <property type="entry name" value="EAL_dom"/>
</dbReference>
<dbReference type="InterPro" id="IPR035919">
    <property type="entry name" value="EAL_sf"/>
</dbReference>
<dbReference type="EMBL" id="JAVDXO010000001">
    <property type="protein sequence ID" value="MDR7304775.1"/>
    <property type="molecule type" value="Genomic_DNA"/>
</dbReference>
<dbReference type="PANTHER" id="PTHR33121">
    <property type="entry name" value="CYCLIC DI-GMP PHOSPHODIESTERASE PDEF"/>
    <property type="match status" value="1"/>
</dbReference>
<evidence type="ECO:0000259" key="2">
    <source>
        <dbReference type="PROSITE" id="PS50883"/>
    </source>
</evidence>
<dbReference type="InterPro" id="IPR018488">
    <property type="entry name" value="cNMP-bd_CS"/>
</dbReference>
<accession>A0ABU1ZGW4</accession>
<keyword evidence="4" id="KW-1185">Reference proteome</keyword>
<evidence type="ECO:0000313" key="4">
    <source>
        <dbReference type="Proteomes" id="UP001268089"/>
    </source>
</evidence>
<dbReference type="PRINTS" id="PR00103">
    <property type="entry name" value="CAMPKINASE"/>
</dbReference>
<dbReference type="Pfam" id="PF00563">
    <property type="entry name" value="EAL"/>
    <property type="match status" value="1"/>
</dbReference>
<dbReference type="PROSITE" id="PS50042">
    <property type="entry name" value="CNMP_BINDING_3"/>
    <property type="match status" value="1"/>
</dbReference>
<dbReference type="InterPro" id="IPR000595">
    <property type="entry name" value="cNMP-bd_dom"/>
</dbReference>
<dbReference type="Gene3D" id="2.60.120.10">
    <property type="entry name" value="Jelly Rolls"/>
    <property type="match status" value="1"/>
</dbReference>
<dbReference type="RefSeq" id="WP_310338205.1">
    <property type="nucleotide sequence ID" value="NZ_JAVDXO010000001.1"/>
</dbReference>
<dbReference type="InterPro" id="IPR018490">
    <property type="entry name" value="cNMP-bd_dom_sf"/>
</dbReference>
<dbReference type="PANTHER" id="PTHR33121:SF70">
    <property type="entry name" value="SIGNALING PROTEIN YKOW"/>
    <property type="match status" value="1"/>
</dbReference>